<dbReference type="AlphaFoldDB" id="A0A9P0JYA0"/>
<comment type="caution">
    <text evidence="1">The sequence shown here is derived from an EMBL/GenBank/DDBJ whole genome shotgun (WGS) entry which is preliminary data.</text>
</comment>
<dbReference type="Proteomes" id="UP001152888">
    <property type="component" value="Unassembled WGS sequence"/>
</dbReference>
<dbReference type="EMBL" id="CAKOFQ010006704">
    <property type="protein sequence ID" value="CAH1962927.1"/>
    <property type="molecule type" value="Genomic_DNA"/>
</dbReference>
<sequence>MAKRLTEEMVIARTKISDLSKIKRLNCWGSELVDVSLLMKMPSVEVLSLRKTNDHS</sequence>
<keyword evidence="2" id="KW-1185">Reference proteome</keyword>
<dbReference type="OrthoDB" id="1517790at2759"/>
<organism evidence="1 2">
    <name type="scientific">Acanthoscelides obtectus</name>
    <name type="common">Bean weevil</name>
    <name type="synonym">Bruchus obtectus</name>
    <dbReference type="NCBI Taxonomy" id="200917"/>
    <lineage>
        <taxon>Eukaryota</taxon>
        <taxon>Metazoa</taxon>
        <taxon>Ecdysozoa</taxon>
        <taxon>Arthropoda</taxon>
        <taxon>Hexapoda</taxon>
        <taxon>Insecta</taxon>
        <taxon>Pterygota</taxon>
        <taxon>Neoptera</taxon>
        <taxon>Endopterygota</taxon>
        <taxon>Coleoptera</taxon>
        <taxon>Polyphaga</taxon>
        <taxon>Cucujiformia</taxon>
        <taxon>Chrysomeloidea</taxon>
        <taxon>Chrysomelidae</taxon>
        <taxon>Bruchinae</taxon>
        <taxon>Bruchini</taxon>
        <taxon>Acanthoscelides</taxon>
    </lineage>
</organism>
<evidence type="ECO:0000313" key="1">
    <source>
        <dbReference type="EMBL" id="CAH1962927.1"/>
    </source>
</evidence>
<protein>
    <submittedName>
        <fullName evidence="1">Uncharacterized protein</fullName>
    </submittedName>
</protein>
<accession>A0A9P0JYA0</accession>
<name>A0A9P0JYA0_ACAOB</name>
<evidence type="ECO:0000313" key="2">
    <source>
        <dbReference type="Proteomes" id="UP001152888"/>
    </source>
</evidence>
<gene>
    <name evidence="1" type="ORF">ACAOBT_LOCUS4922</name>
</gene>
<proteinExistence type="predicted"/>
<reference evidence="1" key="1">
    <citation type="submission" date="2022-03" db="EMBL/GenBank/DDBJ databases">
        <authorList>
            <person name="Sayadi A."/>
        </authorList>
    </citation>
    <scope>NUCLEOTIDE SEQUENCE</scope>
</reference>